<organism evidence="1 2">
    <name type="scientific">Pseudomonas syringae</name>
    <dbReference type="NCBI Taxonomy" id="317"/>
    <lineage>
        <taxon>Bacteria</taxon>
        <taxon>Pseudomonadati</taxon>
        <taxon>Pseudomonadota</taxon>
        <taxon>Gammaproteobacteria</taxon>
        <taxon>Pseudomonadales</taxon>
        <taxon>Pseudomonadaceae</taxon>
        <taxon>Pseudomonas</taxon>
    </lineage>
</organism>
<dbReference type="Proteomes" id="UP000036955">
    <property type="component" value="Unassembled WGS sequence"/>
</dbReference>
<protein>
    <recommendedName>
        <fullName evidence="3">Short chain dehydrogenase</fullName>
    </recommendedName>
</protein>
<proteinExistence type="predicted"/>
<reference evidence="1 2" key="1">
    <citation type="submission" date="2015-06" db="EMBL/GenBank/DDBJ databases">
        <authorList>
            <person name="Hoefler B.C."/>
            <person name="Straight P.D."/>
        </authorList>
    </citation>
    <scope>NUCLEOTIDE SEQUENCE [LARGE SCALE GENOMIC DNA]</scope>
    <source>
        <strain evidence="1 2">Riq4</strain>
    </source>
</reference>
<sequence length="94" mass="10604">MIDESTGMTPGVRYEIENRERVEPFAGFFLDGKYYLTPELQTAIGWLEGNRFIYDELDPEGEPVFQDRVAGTIKDLKLTLSDGMTLDIQPIAGT</sequence>
<comment type="caution">
    <text evidence="1">The sequence shown here is derived from an EMBL/GenBank/DDBJ whole genome shotgun (WGS) entry which is preliminary data.</text>
</comment>
<dbReference type="AlphaFoldDB" id="A0A0L1MM64"/>
<dbReference type="OrthoDB" id="9781689at2"/>
<dbReference type="PATRIC" id="fig|317.197.peg.3881"/>
<evidence type="ECO:0008006" key="3">
    <source>
        <dbReference type="Google" id="ProtNLM"/>
    </source>
</evidence>
<evidence type="ECO:0000313" key="2">
    <source>
        <dbReference type="Proteomes" id="UP000036955"/>
    </source>
</evidence>
<dbReference type="EMBL" id="LFQK01000004">
    <property type="protein sequence ID" value="KNH29583.1"/>
    <property type="molecule type" value="Genomic_DNA"/>
</dbReference>
<evidence type="ECO:0000313" key="1">
    <source>
        <dbReference type="EMBL" id="KNH29583.1"/>
    </source>
</evidence>
<gene>
    <name evidence="1" type="ORF">ACS77_02600</name>
</gene>
<name>A0A0L1MM64_PSESX</name>
<accession>A0A0L1MM64</accession>